<evidence type="ECO:0000313" key="4">
    <source>
        <dbReference type="EMBL" id="MDR6598460.1"/>
    </source>
</evidence>
<dbReference type="RefSeq" id="WP_310313100.1">
    <property type="nucleotide sequence ID" value="NZ_BAAAXB010000001.1"/>
</dbReference>
<proteinExistence type="predicted"/>
<feature type="chain" id="PRO_5045134950" evidence="3">
    <location>
        <begin position="25"/>
        <end position="232"/>
    </location>
</feature>
<keyword evidence="2" id="KW-1133">Transmembrane helix</keyword>
<gene>
    <name evidence="4" type="ORF">J2S66_006844</name>
</gene>
<feature type="signal peptide" evidence="3">
    <location>
        <begin position="1"/>
        <end position="24"/>
    </location>
</feature>
<dbReference type="Proteomes" id="UP001268819">
    <property type="component" value="Unassembled WGS sequence"/>
</dbReference>
<sequence>MNLIVRSLTGAALLLALATGTAAATPPEQAPPQPGDDRATAHVGNVDIGQPGNACEVVGLPGDEGTLPAGTFTSDGTYLDVIALPEGFTITGVVVKGGDNYNVYPDLGDLPWADLHAPLNNGGNVPEISHWFACLSERTTTTTTTAPTTTTTTTTAGSTTATTTTTTTTAAGTTTDVAGTTTTTPAPAVVPGESPDELAATGFDGTWLLISGLALVAAGLAVVLTLRSRRRS</sequence>
<feature type="transmembrane region" description="Helical" evidence="2">
    <location>
        <begin position="207"/>
        <end position="226"/>
    </location>
</feature>
<feature type="region of interest" description="Disordered" evidence="1">
    <location>
        <begin position="24"/>
        <end position="43"/>
    </location>
</feature>
<dbReference type="NCBIfam" id="TIGR01167">
    <property type="entry name" value="LPXTG_anchor"/>
    <property type="match status" value="1"/>
</dbReference>
<keyword evidence="2" id="KW-0812">Transmembrane</keyword>
<accession>A0ABU1Q6D5</accession>
<protein>
    <submittedName>
        <fullName evidence="4">LPXTG-motif cell wall-anchored protein</fullName>
    </submittedName>
</protein>
<reference evidence="4 5" key="1">
    <citation type="submission" date="2023-07" db="EMBL/GenBank/DDBJ databases">
        <title>Sequencing the genomes of 1000 actinobacteria strains.</title>
        <authorList>
            <person name="Klenk H.-P."/>
        </authorList>
    </citation>
    <scope>NUCLEOTIDE SEQUENCE [LARGE SCALE GENOMIC DNA]</scope>
    <source>
        <strain evidence="4 5">DSM 43749</strain>
    </source>
</reference>
<keyword evidence="2" id="KW-0472">Membrane</keyword>
<comment type="caution">
    <text evidence="4">The sequence shown here is derived from an EMBL/GenBank/DDBJ whole genome shotgun (WGS) entry which is preliminary data.</text>
</comment>
<evidence type="ECO:0000256" key="3">
    <source>
        <dbReference type="SAM" id="SignalP"/>
    </source>
</evidence>
<dbReference type="EMBL" id="JAVDSG010000001">
    <property type="protein sequence ID" value="MDR6598460.1"/>
    <property type="molecule type" value="Genomic_DNA"/>
</dbReference>
<name>A0ABU1Q6D5_9PSEU</name>
<evidence type="ECO:0000313" key="5">
    <source>
        <dbReference type="Proteomes" id="UP001268819"/>
    </source>
</evidence>
<evidence type="ECO:0000256" key="2">
    <source>
        <dbReference type="SAM" id="Phobius"/>
    </source>
</evidence>
<feature type="region of interest" description="Disordered" evidence="1">
    <location>
        <begin position="141"/>
        <end position="161"/>
    </location>
</feature>
<keyword evidence="5" id="KW-1185">Reference proteome</keyword>
<keyword evidence="3" id="KW-0732">Signal</keyword>
<evidence type="ECO:0000256" key="1">
    <source>
        <dbReference type="SAM" id="MobiDB-lite"/>
    </source>
</evidence>
<organism evidence="4 5">
    <name type="scientific">Saccharothrix longispora</name>
    <dbReference type="NCBI Taxonomy" id="33920"/>
    <lineage>
        <taxon>Bacteria</taxon>
        <taxon>Bacillati</taxon>
        <taxon>Actinomycetota</taxon>
        <taxon>Actinomycetes</taxon>
        <taxon>Pseudonocardiales</taxon>
        <taxon>Pseudonocardiaceae</taxon>
        <taxon>Saccharothrix</taxon>
    </lineage>
</organism>